<reference evidence="1" key="1">
    <citation type="submission" date="2023-03" db="EMBL/GenBank/DDBJ databases">
        <title>Massive genome expansion in bonnet fungi (Mycena s.s.) driven by repeated elements and novel gene families across ecological guilds.</title>
        <authorList>
            <consortium name="Lawrence Berkeley National Laboratory"/>
            <person name="Harder C.B."/>
            <person name="Miyauchi S."/>
            <person name="Viragh M."/>
            <person name="Kuo A."/>
            <person name="Thoen E."/>
            <person name="Andreopoulos B."/>
            <person name="Lu D."/>
            <person name="Skrede I."/>
            <person name="Drula E."/>
            <person name="Henrissat B."/>
            <person name="Morin E."/>
            <person name="Kohler A."/>
            <person name="Barry K."/>
            <person name="LaButti K."/>
            <person name="Morin E."/>
            <person name="Salamov A."/>
            <person name="Lipzen A."/>
            <person name="Mereny Z."/>
            <person name="Hegedus B."/>
            <person name="Baldrian P."/>
            <person name="Stursova M."/>
            <person name="Weitz H."/>
            <person name="Taylor A."/>
            <person name="Grigoriev I.V."/>
            <person name="Nagy L.G."/>
            <person name="Martin F."/>
            <person name="Kauserud H."/>
        </authorList>
    </citation>
    <scope>NUCLEOTIDE SEQUENCE</scope>
    <source>
        <strain evidence="1">CBHHK067</strain>
    </source>
</reference>
<dbReference type="Proteomes" id="UP001221757">
    <property type="component" value="Unassembled WGS sequence"/>
</dbReference>
<evidence type="ECO:0000313" key="2">
    <source>
        <dbReference type="Proteomes" id="UP001221757"/>
    </source>
</evidence>
<keyword evidence="2" id="KW-1185">Reference proteome</keyword>
<proteinExistence type="predicted"/>
<organism evidence="1 2">
    <name type="scientific">Mycena rosella</name>
    <name type="common">Pink bonnet</name>
    <name type="synonym">Agaricus rosellus</name>
    <dbReference type="NCBI Taxonomy" id="1033263"/>
    <lineage>
        <taxon>Eukaryota</taxon>
        <taxon>Fungi</taxon>
        <taxon>Dikarya</taxon>
        <taxon>Basidiomycota</taxon>
        <taxon>Agaricomycotina</taxon>
        <taxon>Agaricomycetes</taxon>
        <taxon>Agaricomycetidae</taxon>
        <taxon>Agaricales</taxon>
        <taxon>Marasmiineae</taxon>
        <taxon>Mycenaceae</taxon>
        <taxon>Mycena</taxon>
    </lineage>
</organism>
<evidence type="ECO:0000313" key="1">
    <source>
        <dbReference type="EMBL" id="KAJ7670541.1"/>
    </source>
</evidence>
<name>A0AAD7G5X8_MYCRO</name>
<protein>
    <submittedName>
        <fullName evidence="1">Uncharacterized protein</fullName>
    </submittedName>
</protein>
<accession>A0AAD7G5X8</accession>
<sequence length="503" mass="54082">MGYPQWSDHYGITALMAAEAAAATTAVPVTAVAMTSESPLDSLTNQPHVEDEQPPVPGTPALQLYYEDIYLPSPSLSTESFQPVQIELGDDENNVEDISLESNRFNTSLNFNYMASFPSTSRDPCLHLEFQHRLNPTSETTHHLTSDISRFIPFPIATPVALADTIIRNTDHFHTQCYAILGPFVPALLTRGQVVTLANSDSGKIILTKNHGACPDKPSCVVLGSGIPESCWHGITLVDAFPACGLGVSVATNGTLYQTEVFATSHSPTSLAALPAVHTHASSSSTAHSHSSSAPPVVCGAFHAQQGARIAGNKGGATTPFSCCRVFGWGWTASIRSTYHKTIKLLYMFPQSVGITGRHGQMGVKAGSQEGVGHARHSVGAQLGAGVASLVQTRRRTIIFLVKLDEYPCRDPSLQPQDMQGTRQCSGAAPLQGMVEWDGYPCRDPSLGLQRLPQGYAGYQTVLGCSVSAKNDGPKVKFWESGNLLYSSFEVAHDLDRIRRLTF</sequence>
<dbReference type="AlphaFoldDB" id="A0AAD7G5X8"/>
<dbReference type="EMBL" id="JARKIE010000179">
    <property type="protein sequence ID" value="KAJ7670541.1"/>
    <property type="molecule type" value="Genomic_DNA"/>
</dbReference>
<comment type="caution">
    <text evidence="1">The sequence shown here is derived from an EMBL/GenBank/DDBJ whole genome shotgun (WGS) entry which is preliminary data.</text>
</comment>
<gene>
    <name evidence="1" type="ORF">B0H17DRAFT_1141772</name>
</gene>